<evidence type="ECO:0000256" key="2">
    <source>
        <dbReference type="ARBA" id="ARBA00022777"/>
    </source>
</evidence>
<comment type="caution">
    <text evidence="6">The sequence shown here is derived from an EMBL/GenBank/DDBJ whole genome shotgun (WGS) entry which is preliminary data.</text>
</comment>
<dbReference type="Pfam" id="PF02518">
    <property type="entry name" value="HATPase_c"/>
    <property type="match status" value="1"/>
</dbReference>
<keyword evidence="1" id="KW-0808">Transferase</keyword>
<keyword evidence="4" id="KW-0812">Transmembrane</keyword>
<sequence length="402" mass="42000">MAHTSLTPVFVGLRVGLHAVVVALTLLVVVRAVVVPAGASGLTIGVAVLLLVTYAAGAAVPGANGRGGGRSAGAPVGRPWVFVWLAVLSLEWVLLVWLTPDAAYLVFPLFFLYLHLLGRAGGPVAIVAATAVAVVALGLHGGWSVGGVVGPVVGAGVALLIGLGYQALAREAQAREDLMRELLATRDRLAATEHESGVLAERARLAREIHDTLAQGLSSIQMLLHAAERADPDRPGVEHIRLARETAAANLADARRFIRELTPPDLEDRGLGGALRRLAAGQWQAQGLRVSVRVSDAVELPMHVQTALLRIAQGAVANVIQHAQTDTATITLAVGGDGLEFRVVDDGVGFDAREVVARDTSDSFGLQAARERVDQLGGILTVDSAPGRGTTVRVELAERILV</sequence>
<evidence type="ECO:0000256" key="4">
    <source>
        <dbReference type="SAM" id="Phobius"/>
    </source>
</evidence>
<dbReference type="Pfam" id="PF07730">
    <property type="entry name" value="HisKA_3"/>
    <property type="match status" value="1"/>
</dbReference>
<dbReference type="InterPro" id="IPR011712">
    <property type="entry name" value="Sig_transdc_His_kin_sub3_dim/P"/>
</dbReference>
<proteinExistence type="predicted"/>
<dbReference type="InterPro" id="IPR003594">
    <property type="entry name" value="HATPase_dom"/>
</dbReference>
<dbReference type="PIRSF" id="PIRSF037434">
    <property type="entry name" value="STHK_ChrS"/>
    <property type="match status" value="1"/>
</dbReference>
<protein>
    <submittedName>
        <fullName evidence="6">Sensor histidine kinase</fullName>
    </submittedName>
</protein>
<organism evidence="6 7">
    <name type="scientific">Microbacterium flavum</name>
    <dbReference type="NCBI Taxonomy" id="415216"/>
    <lineage>
        <taxon>Bacteria</taxon>
        <taxon>Bacillati</taxon>
        <taxon>Actinomycetota</taxon>
        <taxon>Actinomycetes</taxon>
        <taxon>Micrococcales</taxon>
        <taxon>Microbacteriaceae</taxon>
        <taxon>Microbacterium</taxon>
    </lineage>
</organism>
<evidence type="ECO:0000256" key="3">
    <source>
        <dbReference type="ARBA" id="ARBA00023012"/>
    </source>
</evidence>
<dbReference type="Gene3D" id="3.30.565.10">
    <property type="entry name" value="Histidine kinase-like ATPase, C-terminal domain"/>
    <property type="match status" value="1"/>
</dbReference>
<dbReference type="InterPro" id="IPR017205">
    <property type="entry name" value="Sig_transdc_His_kinase_ChrS"/>
</dbReference>
<accession>A0ABS5XRW3</accession>
<reference evidence="6 7" key="1">
    <citation type="submission" date="2021-03" db="EMBL/GenBank/DDBJ databases">
        <title>Microbacterium pauli sp. nov., isolated from microfiltered milk.</title>
        <authorList>
            <person name="Bellassi P."/>
            <person name="Fontana A."/>
            <person name="Callegari M.L."/>
            <person name="Lorenzo M."/>
            <person name="Cappa F."/>
        </authorList>
    </citation>
    <scope>NUCLEOTIDE SEQUENCE [LARGE SCALE GENOMIC DNA]</scope>
    <source>
        <strain evidence="6 7">DSM 18909</strain>
    </source>
</reference>
<keyword evidence="7" id="KW-1185">Reference proteome</keyword>
<dbReference type="GO" id="GO:0016301">
    <property type="term" value="F:kinase activity"/>
    <property type="evidence" value="ECO:0007669"/>
    <property type="project" value="UniProtKB-KW"/>
</dbReference>
<dbReference type="PROSITE" id="PS50109">
    <property type="entry name" value="HIS_KIN"/>
    <property type="match status" value="1"/>
</dbReference>
<dbReference type="InterPro" id="IPR036890">
    <property type="entry name" value="HATPase_C_sf"/>
</dbReference>
<keyword evidence="4" id="KW-0472">Membrane</keyword>
<feature type="transmembrane region" description="Helical" evidence="4">
    <location>
        <begin position="110"/>
        <end position="137"/>
    </location>
</feature>
<dbReference type="SUPFAM" id="SSF55874">
    <property type="entry name" value="ATPase domain of HSP90 chaperone/DNA topoisomerase II/histidine kinase"/>
    <property type="match status" value="1"/>
</dbReference>
<dbReference type="InterPro" id="IPR005467">
    <property type="entry name" value="His_kinase_dom"/>
</dbReference>
<dbReference type="EMBL" id="JAFLHG010000003">
    <property type="protein sequence ID" value="MBT8797273.1"/>
    <property type="molecule type" value="Genomic_DNA"/>
</dbReference>
<dbReference type="RefSeq" id="WP_215486519.1">
    <property type="nucleotide sequence ID" value="NZ_BAAAPJ010000003.1"/>
</dbReference>
<feature type="transmembrane region" description="Helical" evidence="4">
    <location>
        <begin position="41"/>
        <end position="60"/>
    </location>
</feature>
<evidence type="ECO:0000259" key="5">
    <source>
        <dbReference type="PROSITE" id="PS50109"/>
    </source>
</evidence>
<gene>
    <name evidence="6" type="ORF">J0P97_04200</name>
</gene>
<name>A0ABS5XRW3_9MICO</name>
<dbReference type="CDD" id="cd16917">
    <property type="entry name" value="HATPase_UhpB-NarQ-NarX-like"/>
    <property type="match status" value="1"/>
</dbReference>
<keyword evidence="2 6" id="KW-0418">Kinase</keyword>
<feature type="domain" description="Histidine kinase" evidence="5">
    <location>
        <begin position="204"/>
        <end position="400"/>
    </location>
</feature>
<dbReference type="PANTHER" id="PTHR24421">
    <property type="entry name" value="NITRATE/NITRITE SENSOR PROTEIN NARX-RELATED"/>
    <property type="match status" value="1"/>
</dbReference>
<keyword evidence="4" id="KW-1133">Transmembrane helix</keyword>
<keyword evidence="3" id="KW-0902">Two-component regulatory system</keyword>
<evidence type="ECO:0000313" key="6">
    <source>
        <dbReference type="EMBL" id="MBT8797273.1"/>
    </source>
</evidence>
<dbReference type="PANTHER" id="PTHR24421:SF62">
    <property type="entry name" value="SENSORY TRANSDUCTION HISTIDINE KINASE"/>
    <property type="match status" value="1"/>
</dbReference>
<dbReference type="Proteomes" id="UP000740605">
    <property type="component" value="Unassembled WGS sequence"/>
</dbReference>
<feature type="transmembrane region" description="Helical" evidence="4">
    <location>
        <begin position="143"/>
        <end position="165"/>
    </location>
</feature>
<evidence type="ECO:0000256" key="1">
    <source>
        <dbReference type="ARBA" id="ARBA00022679"/>
    </source>
</evidence>
<dbReference type="Gene3D" id="1.20.5.1930">
    <property type="match status" value="1"/>
</dbReference>
<dbReference type="SMART" id="SM00387">
    <property type="entry name" value="HATPase_c"/>
    <property type="match status" value="1"/>
</dbReference>
<feature type="transmembrane region" description="Helical" evidence="4">
    <location>
        <begin position="15"/>
        <end position="34"/>
    </location>
</feature>
<evidence type="ECO:0000313" key="7">
    <source>
        <dbReference type="Proteomes" id="UP000740605"/>
    </source>
</evidence>
<dbReference type="InterPro" id="IPR050482">
    <property type="entry name" value="Sensor_HK_TwoCompSys"/>
</dbReference>